<protein>
    <submittedName>
        <fullName evidence="2">Uncharacterized protein</fullName>
    </submittedName>
</protein>
<keyword evidence="1" id="KW-0175">Coiled coil</keyword>
<dbReference type="EMBL" id="VSSQ01055244">
    <property type="protein sequence ID" value="MPN09157.1"/>
    <property type="molecule type" value="Genomic_DNA"/>
</dbReference>
<sequence length="108" mass="12595">MPTSEEVEQAVKDWRKEQRLLEASFDSNDNTSIFCHALKCKLQTEELVQDLIKKSDGKYRTLLLAIKELLNNHKLDPKKHNVESLKAELLELQKKQVEDLFDSEQEAK</sequence>
<gene>
    <name evidence="2" type="ORF">SDC9_156445</name>
</gene>
<evidence type="ECO:0000256" key="1">
    <source>
        <dbReference type="SAM" id="Coils"/>
    </source>
</evidence>
<organism evidence="2">
    <name type="scientific">bioreactor metagenome</name>
    <dbReference type="NCBI Taxonomy" id="1076179"/>
    <lineage>
        <taxon>unclassified sequences</taxon>
        <taxon>metagenomes</taxon>
        <taxon>ecological metagenomes</taxon>
    </lineage>
</organism>
<reference evidence="2" key="1">
    <citation type="submission" date="2019-08" db="EMBL/GenBank/DDBJ databases">
        <authorList>
            <person name="Kucharzyk K."/>
            <person name="Murdoch R.W."/>
            <person name="Higgins S."/>
            <person name="Loffler F."/>
        </authorList>
    </citation>
    <scope>NUCLEOTIDE SEQUENCE</scope>
</reference>
<feature type="coiled-coil region" evidence="1">
    <location>
        <begin position="75"/>
        <end position="107"/>
    </location>
</feature>
<evidence type="ECO:0000313" key="2">
    <source>
        <dbReference type="EMBL" id="MPN09157.1"/>
    </source>
</evidence>
<comment type="caution">
    <text evidence="2">The sequence shown here is derived from an EMBL/GenBank/DDBJ whole genome shotgun (WGS) entry which is preliminary data.</text>
</comment>
<accession>A0A645F4R1</accession>
<proteinExistence type="predicted"/>
<dbReference type="AlphaFoldDB" id="A0A645F4R1"/>
<name>A0A645F4R1_9ZZZZ</name>